<comment type="caution">
    <text evidence="4">The sequence shown here is derived from an EMBL/GenBank/DDBJ whole genome shotgun (WGS) entry which is preliminary data.</text>
</comment>
<reference evidence="5" key="1">
    <citation type="submission" date="2013-11" db="EMBL/GenBank/DDBJ databases">
        <authorList>
            <person name="Hoang H.T."/>
            <person name="Killian M.L."/>
            <person name="Madson D.M."/>
            <person name="Arruda P.H.E."/>
            <person name="Sun D."/>
            <person name="Schwartz K.J."/>
            <person name="Yoon K."/>
        </authorList>
    </citation>
    <scope>NUCLEOTIDE SEQUENCE [LARGE SCALE GENOMIC DNA]</scope>
    <source>
        <strain evidence="5">CDK2</strain>
    </source>
</reference>
<keyword evidence="5" id="KW-1185">Reference proteome</keyword>
<dbReference type="EC" id="1.1.1.205" evidence="4"/>
<dbReference type="InterPro" id="IPR051257">
    <property type="entry name" value="Diverse_CBS-Domain"/>
</dbReference>
<dbReference type="InterPro" id="IPR046342">
    <property type="entry name" value="CBS_dom_sf"/>
</dbReference>
<dbReference type="GO" id="GO:0003938">
    <property type="term" value="F:IMP dehydrogenase activity"/>
    <property type="evidence" value="ECO:0007669"/>
    <property type="project" value="UniProtKB-EC"/>
</dbReference>
<evidence type="ECO:0000256" key="2">
    <source>
        <dbReference type="PROSITE-ProRule" id="PRU00703"/>
    </source>
</evidence>
<dbReference type="Proteomes" id="UP000050535">
    <property type="component" value="Unassembled WGS sequence"/>
</dbReference>
<evidence type="ECO:0000313" key="5">
    <source>
        <dbReference type="Proteomes" id="UP000050535"/>
    </source>
</evidence>
<organism evidence="4 5">
    <name type="scientific">Halolamina pelagica</name>
    <dbReference type="NCBI Taxonomy" id="699431"/>
    <lineage>
        <taxon>Archaea</taxon>
        <taxon>Methanobacteriati</taxon>
        <taxon>Methanobacteriota</taxon>
        <taxon>Stenosarchaea group</taxon>
        <taxon>Halobacteria</taxon>
        <taxon>Halobacteriales</taxon>
        <taxon>Haloferacaceae</taxon>
    </lineage>
</organism>
<evidence type="ECO:0000313" key="4">
    <source>
        <dbReference type="EMBL" id="KPN29821.1"/>
    </source>
</evidence>
<dbReference type="PANTHER" id="PTHR43080:SF29">
    <property type="entry name" value="OS02G0818000 PROTEIN"/>
    <property type="match status" value="1"/>
</dbReference>
<feature type="domain" description="CBS" evidence="3">
    <location>
        <begin position="236"/>
        <end position="285"/>
    </location>
</feature>
<proteinExistence type="predicted"/>
<sequence>MKVADAMTPGSDLVTVSLPGSRDDALEYLQEREFSSVPVVRTTDEGERYRGLVSRDDLIERPDEDDLALLMREVPTTTADATLQELAALMLEAGTRRAPVVEPDDGGTLVGIVTITDVIHALAREKVATDAEVGDLCSDTVNTTYTGTPLPVAEREIGLADVPYTVALDDTAEMAGVLTEPDIVAVAEVVEGEEDAGASMAGDDEHWKWESIKSVGNRYVPTRNVELPAEPVSEYMTEDVVTVSKRKSAVEAAQLMITNDIEQIPVVSGGELAGMLRDVHLLEAL</sequence>
<dbReference type="Gene3D" id="3.10.580.10">
    <property type="entry name" value="CBS-domain"/>
    <property type="match status" value="2"/>
</dbReference>
<dbReference type="RefSeq" id="WP_054583005.1">
    <property type="nucleotide sequence ID" value="NZ_LGUC01000001.1"/>
</dbReference>
<dbReference type="Pfam" id="PF00571">
    <property type="entry name" value="CBS"/>
    <property type="match status" value="3"/>
</dbReference>
<dbReference type="STRING" id="699431.SY89_00539"/>
<dbReference type="InterPro" id="IPR000644">
    <property type="entry name" value="CBS_dom"/>
</dbReference>
<dbReference type="EMBL" id="LGUC01000001">
    <property type="protein sequence ID" value="KPN29821.1"/>
    <property type="molecule type" value="Genomic_DNA"/>
</dbReference>
<keyword evidence="1 2" id="KW-0129">CBS domain</keyword>
<evidence type="ECO:0000259" key="3">
    <source>
        <dbReference type="PROSITE" id="PS51371"/>
    </source>
</evidence>
<evidence type="ECO:0000256" key="1">
    <source>
        <dbReference type="ARBA" id="ARBA00023122"/>
    </source>
</evidence>
<dbReference type="SMART" id="SM00116">
    <property type="entry name" value="CBS"/>
    <property type="match status" value="3"/>
</dbReference>
<keyword evidence="4" id="KW-0560">Oxidoreductase</keyword>
<accession>A0A0P7GWA4</accession>
<name>A0A0P7GWA4_9EURY</name>
<dbReference type="CDD" id="cd04614">
    <property type="entry name" value="CBS_pair_arch2_repeat2"/>
    <property type="match status" value="1"/>
</dbReference>
<dbReference type="PANTHER" id="PTHR43080">
    <property type="entry name" value="CBS DOMAIN-CONTAINING PROTEIN CBSX3, MITOCHONDRIAL"/>
    <property type="match status" value="1"/>
</dbReference>
<dbReference type="OrthoDB" id="85195at2157"/>
<feature type="domain" description="CBS" evidence="3">
    <location>
        <begin position="70"/>
        <end position="129"/>
    </location>
</feature>
<dbReference type="AlphaFoldDB" id="A0A0P7GWA4"/>
<feature type="domain" description="CBS" evidence="3">
    <location>
        <begin position="7"/>
        <end position="69"/>
    </location>
</feature>
<gene>
    <name evidence="4" type="primary">guaB_2</name>
    <name evidence="4" type="ORF">SY89_00539</name>
</gene>
<dbReference type="SUPFAM" id="SSF54631">
    <property type="entry name" value="CBS-domain pair"/>
    <property type="match status" value="2"/>
</dbReference>
<protein>
    <submittedName>
        <fullName evidence="4">Inosine-5'-monophosphate dehydrogenase</fullName>
        <ecNumber evidence="4">1.1.1.205</ecNumber>
    </submittedName>
</protein>
<dbReference type="PROSITE" id="PS51371">
    <property type="entry name" value="CBS"/>
    <property type="match status" value="3"/>
</dbReference>